<name>A0ABV0SJB3_9TELE</name>
<proteinExistence type="predicted"/>
<evidence type="ECO:0000313" key="3">
    <source>
        <dbReference type="Proteomes" id="UP001482620"/>
    </source>
</evidence>
<feature type="region of interest" description="Disordered" evidence="1">
    <location>
        <begin position="55"/>
        <end position="74"/>
    </location>
</feature>
<evidence type="ECO:0000313" key="2">
    <source>
        <dbReference type="EMBL" id="MEQ2220644.1"/>
    </source>
</evidence>
<protein>
    <submittedName>
        <fullName evidence="2">Uncharacterized protein</fullName>
    </submittedName>
</protein>
<feature type="compositionally biased region" description="Basic and acidic residues" evidence="1">
    <location>
        <begin position="63"/>
        <end position="74"/>
    </location>
</feature>
<accession>A0ABV0SJB3</accession>
<dbReference type="Proteomes" id="UP001482620">
    <property type="component" value="Unassembled WGS sequence"/>
</dbReference>
<sequence length="163" mass="18033">MIRQGGNSLMVKVVMVTRNPDMEEGSRKKIPQQSKRLSTPAIALRSKSMTSELEEMAATPWKKKSEFESSQVSEKKRTVYQMALNKLDEILAAAQQTISTNEASGTRGQGPKRDRGRSFYGNEPNYGDQSGMGMMSGLGLGYERGQYSSGHAPQHGMLRQKSI</sequence>
<comment type="caution">
    <text evidence="2">The sequence shown here is derived from an EMBL/GenBank/DDBJ whole genome shotgun (WGS) entry which is preliminary data.</text>
</comment>
<keyword evidence="3" id="KW-1185">Reference proteome</keyword>
<organism evidence="2 3">
    <name type="scientific">Ilyodon furcidens</name>
    <name type="common">goldbreast splitfin</name>
    <dbReference type="NCBI Taxonomy" id="33524"/>
    <lineage>
        <taxon>Eukaryota</taxon>
        <taxon>Metazoa</taxon>
        <taxon>Chordata</taxon>
        <taxon>Craniata</taxon>
        <taxon>Vertebrata</taxon>
        <taxon>Euteleostomi</taxon>
        <taxon>Actinopterygii</taxon>
        <taxon>Neopterygii</taxon>
        <taxon>Teleostei</taxon>
        <taxon>Neoteleostei</taxon>
        <taxon>Acanthomorphata</taxon>
        <taxon>Ovalentaria</taxon>
        <taxon>Atherinomorphae</taxon>
        <taxon>Cyprinodontiformes</taxon>
        <taxon>Goodeidae</taxon>
        <taxon>Ilyodon</taxon>
    </lineage>
</organism>
<feature type="region of interest" description="Disordered" evidence="1">
    <location>
        <begin position="18"/>
        <end position="47"/>
    </location>
</feature>
<feature type="non-terminal residue" evidence="2">
    <location>
        <position position="163"/>
    </location>
</feature>
<dbReference type="PANTHER" id="PTHR24135:SF3">
    <property type="entry name" value="SH3 AND MULTIPLE ANKYRIN REPEAT DOMAINS PROTEIN 1"/>
    <property type="match status" value="1"/>
</dbReference>
<gene>
    <name evidence="2" type="ORF">ILYODFUR_007473</name>
</gene>
<reference evidence="2 3" key="1">
    <citation type="submission" date="2021-06" db="EMBL/GenBank/DDBJ databases">
        <authorList>
            <person name="Palmer J.M."/>
        </authorList>
    </citation>
    <scope>NUCLEOTIDE SEQUENCE [LARGE SCALE GENOMIC DNA]</scope>
    <source>
        <strain evidence="3">if_2019</strain>
        <tissue evidence="2">Muscle</tissue>
    </source>
</reference>
<feature type="compositionally biased region" description="Polar residues" evidence="1">
    <location>
        <begin position="97"/>
        <end position="106"/>
    </location>
</feature>
<dbReference type="InterPro" id="IPR051569">
    <property type="entry name" value="SHANK"/>
</dbReference>
<dbReference type="PANTHER" id="PTHR24135">
    <property type="entry name" value="SH3 AND MULTIPLE ANKYRIN REPEAT DOMAINS PROTEIN"/>
    <property type="match status" value="1"/>
</dbReference>
<dbReference type="EMBL" id="JAHRIQ010000482">
    <property type="protein sequence ID" value="MEQ2220644.1"/>
    <property type="molecule type" value="Genomic_DNA"/>
</dbReference>
<feature type="region of interest" description="Disordered" evidence="1">
    <location>
        <begin position="97"/>
        <end position="132"/>
    </location>
</feature>
<evidence type="ECO:0000256" key="1">
    <source>
        <dbReference type="SAM" id="MobiDB-lite"/>
    </source>
</evidence>